<evidence type="ECO:0000256" key="7">
    <source>
        <dbReference type="RuleBase" id="RU361156"/>
    </source>
</evidence>
<accession>A0A137PB75</accession>
<evidence type="ECO:0000256" key="3">
    <source>
        <dbReference type="ARBA" id="ARBA00022670"/>
    </source>
</evidence>
<dbReference type="Gene3D" id="1.10.287.410">
    <property type="match status" value="1"/>
</dbReference>
<dbReference type="GO" id="GO:0000324">
    <property type="term" value="C:fungal-type vacuole"/>
    <property type="evidence" value="ECO:0007669"/>
    <property type="project" value="TreeGrafter"/>
</dbReference>
<dbReference type="PANTHER" id="PTHR11802:SF113">
    <property type="entry name" value="SERINE CARBOXYPEPTIDASE CTSA-4.1"/>
    <property type="match status" value="1"/>
</dbReference>
<name>A0A137PB75_CONC2</name>
<dbReference type="InterPro" id="IPR029058">
    <property type="entry name" value="AB_hydrolase_fold"/>
</dbReference>
<dbReference type="AlphaFoldDB" id="A0A137PB75"/>
<organism evidence="8 9">
    <name type="scientific">Conidiobolus coronatus (strain ATCC 28846 / CBS 209.66 / NRRL 28638)</name>
    <name type="common">Delacroixia coronata</name>
    <dbReference type="NCBI Taxonomy" id="796925"/>
    <lineage>
        <taxon>Eukaryota</taxon>
        <taxon>Fungi</taxon>
        <taxon>Fungi incertae sedis</taxon>
        <taxon>Zoopagomycota</taxon>
        <taxon>Entomophthoromycotina</taxon>
        <taxon>Entomophthoromycetes</taxon>
        <taxon>Entomophthorales</taxon>
        <taxon>Ancylistaceae</taxon>
        <taxon>Conidiobolus</taxon>
    </lineage>
</organism>
<evidence type="ECO:0000256" key="6">
    <source>
        <dbReference type="ARBA" id="ARBA00023180"/>
    </source>
</evidence>
<keyword evidence="3 7" id="KW-0645">Protease</keyword>
<dbReference type="Pfam" id="PF00450">
    <property type="entry name" value="Peptidase_S10"/>
    <property type="match status" value="1"/>
</dbReference>
<dbReference type="SUPFAM" id="SSF53474">
    <property type="entry name" value="alpha/beta-Hydrolases"/>
    <property type="match status" value="1"/>
</dbReference>
<dbReference type="InterPro" id="IPR018202">
    <property type="entry name" value="Ser_caboxypep_ser_AS"/>
</dbReference>
<evidence type="ECO:0000256" key="5">
    <source>
        <dbReference type="ARBA" id="ARBA00022801"/>
    </source>
</evidence>
<evidence type="ECO:0000313" key="8">
    <source>
        <dbReference type="EMBL" id="KXN72226.1"/>
    </source>
</evidence>
<feature type="non-terminal residue" evidence="8">
    <location>
        <position position="340"/>
    </location>
</feature>
<reference evidence="8 9" key="1">
    <citation type="journal article" date="2015" name="Genome Biol. Evol.">
        <title>Phylogenomic analyses indicate that early fungi evolved digesting cell walls of algal ancestors of land plants.</title>
        <authorList>
            <person name="Chang Y."/>
            <person name="Wang S."/>
            <person name="Sekimoto S."/>
            <person name="Aerts A.L."/>
            <person name="Choi C."/>
            <person name="Clum A."/>
            <person name="LaButti K.M."/>
            <person name="Lindquist E.A."/>
            <person name="Yee Ngan C."/>
            <person name="Ohm R.A."/>
            <person name="Salamov A.A."/>
            <person name="Grigoriev I.V."/>
            <person name="Spatafora J.W."/>
            <person name="Berbee M.L."/>
        </authorList>
    </citation>
    <scope>NUCLEOTIDE SEQUENCE [LARGE SCALE GENOMIC DNA]</scope>
    <source>
        <strain evidence="8 9">NRRL 28638</strain>
    </source>
</reference>
<keyword evidence="9" id="KW-1185">Reference proteome</keyword>
<dbReference type="STRING" id="796925.A0A137PB75"/>
<comment type="similarity">
    <text evidence="1 7">Belongs to the peptidase S10 family.</text>
</comment>
<dbReference type="PANTHER" id="PTHR11802">
    <property type="entry name" value="SERINE PROTEASE FAMILY S10 SERINE CARBOXYPEPTIDASE"/>
    <property type="match status" value="1"/>
</dbReference>
<feature type="chain" id="PRO_5007230204" description="Carboxypeptidase" evidence="7">
    <location>
        <begin position="18"/>
        <end position="340"/>
    </location>
</feature>
<keyword evidence="6" id="KW-0325">Glycoprotein</keyword>
<dbReference type="GO" id="GO:0004185">
    <property type="term" value="F:serine-type carboxypeptidase activity"/>
    <property type="evidence" value="ECO:0007669"/>
    <property type="project" value="UniProtKB-UniRule"/>
</dbReference>
<keyword evidence="5 7" id="KW-0378">Hydrolase</keyword>
<dbReference type="PRINTS" id="PR00724">
    <property type="entry name" value="CRBOXYPTASEC"/>
</dbReference>
<dbReference type="EMBL" id="KQ964457">
    <property type="protein sequence ID" value="KXN72226.1"/>
    <property type="molecule type" value="Genomic_DNA"/>
</dbReference>
<dbReference type="Proteomes" id="UP000070444">
    <property type="component" value="Unassembled WGS sequence"/>
</dbReference>
<dbReference type="OrthoDB" id="443318at2759"/>
<evidence type="ECO:0000256" key="4">
    <source>
        <dbReference type="ARBA" id="ARBA00022729"/>
    </source>
</evidence>
<feature type="signal peptide" evidence="7">
    <location>
        <begin position="1"/>
        <end position="17"/>
    </location>
</feature>
<gene>
    <name evidence="8" type="ORF">CONCODRAFT_4971</name>
</gene>
<dbReference type="Gene3D" id="3.40.50.1820">
    <property type="entry name" value="alpha/beta hydrolase"/>
    <property type="match status" value="1"/>
</dbReference>
<dbReference type="EC" id="3.4.16.-" evidence="7"/>
<protein>
    <recommendedName>
        <fullName evidence="7">Carboxypeptidase</fullName>
        <ecNumber evidence="7">3.4.16.-</ecNumber>
    </recommendedName>
</protein>
<dbReference type="OMA" id="PEFACKN"/>
<keyword evidence="2 7" id="KW-0121">Carboxypeptidase</keyword>
<dbReference type="InterPro" id="IPR001563">
    <property type="entry name" value="Peptidase_S10"/>
</dbReference>
<keyword evidence="4 7" id="KW-0732">Signal</keyword>
<evidence type="ECO:0000313" key="9">
    <source>
        <dbReference type="Proteomes" id="UP000070444"/>
    </source>
</evidence>
<dbReference type="PROSITE" id="PS00131">
    <property type="entry name" value="CARBOXYPEPT_SER_SER"/>
    <property type="match status" value="1"/>
</dbReference>
<dbReference type="GO" id="GO:0006508">
    <property type="term" value="P:proteolysis"/>
    <property type="evidence" value="ECO:0007669"/>
    <property type="project" value="UniProtKB-KW"/>
</dbReference>
<proteinExistence type="inferred from homology"/>
<evidence type="ECO:0000256" key="2">
    <source>
        <dbReference type="ARBA" id="ARBA00022645"/>
    </source>
</evidence>
<sequence>MFTKLILTFINLLYVFCLNANQRHHIKTPSICDPSVNQLSGYIDIPDKKSLFFWFFESHSNPSKDPLVIWLNGGPGCSSMFGLIVELGPCRLDHKSNTTYPNPYGWNSNANMLFIDQPSNTGFSKGKSVDNSLQGSKDLYEFLLIFLNQYPSYRNLDLHIFGESYAGKYIPTFGNLILERNELVDNGAGDDSWFKFNLKSIGMGNPFIEPISQAAKSPEFACKNPYNPLSQEECTKMELCLPPAIEALQNCVIRTDGKNCDDESDLVDDIIYLPYDSKNISSYDIASTIEQMDLLDDETYFNLKWVKEELGVDIYDHFFTCNDDVEDDFFRSGDYLKSTR</sequence>
<evidence type="ECO:0000256" key="1">
    <source>
        <dbReference type="ARBA" id="ARBA00009431"/>
    </source>
</evidence>